<dbReference type="PANTHER" id="PTHR44154:SF1">
    <property type="entry name" value="QUINONE OXIDOREDUCTASE"/>
    <property type="match status" value="1"/>
</dbReference>
<feature type="domain" description="Enoyl reductase (ER)" evidence="4">
    <location>
        <begin position="9"/>
        <end position="327"/>
    </location>
</feature>
<dbReference type="InterPro" id="IPR020843">
    <property type="entry name" value="ER"/>
</dbReference>
<dbReference type="InterPro" id="IPR051603">
    <property type="entry name" value="Zinc-ADH_QOR/CCCR"/>
</dbReference>
<evidence type="ECO:0000256" key="2">
    <source>
        <dbReference type="ARBA" id="ARBA00022857"/>
    </source>
</evidence>
<dbReference type="Proteomes" id="UP000288293">
    <property type="component" value="Unassembled WGS sequence"/>
</dbReference>
<dbReference type="SMART" id="SM00829">
    <property type="entry name" value="PKS_ER"/>
    <property type="match status" value="1"/>
</dbReference>
<comment type="similarity">
    <text evidence="1 3">Belongs to the zinc-containing alcohol dehydrogenase family. Quinone oxidoreductase subfamily.</text>
</comment>
<dbReference type="GO" id="GO:0016491">
    <property type="term" value="F:oxidoreductase activity"/>
    <property type="evidence" value="ECO:0007669"/>
    <property type="project" value="UniProtKB-KW"/>
</dbReference>
<dbReference type="Gene3D" id="3.40.50.720">
    <property type="entry name" value="NAD(P)-binding Rossmann-like Domain"/>
    <property type="match status" value="1"/>
</dbReference>
<dbReference type="NCBIfam" id="TIGR02817">
    <property type="entry name" value="adh_fam_1"/>
    <property type="match status" value="1"/>
</dbReference>
<dbReference type="Gene3D" id="3.90.180.10">
    <property type="entry name" value="Medium-chain alcohol dehydrogenases, catalytic domain"/>
    <property type="match status" value="1"/>
</dbReference>
<evidence type="ECO:0000256" key="3">
    <source>
        <dbReference type="RuleBase" id="RU364000"/>
    </source>
</evidence>
<evidence type="ECO:0000313" key="6">
    <source>
        <dbReference type="Proteomes" id="UP000288293"/>
    </source>
</evidence>
<organism evidence="5 6">
    <name type="scientific">Aliidiomarina minuta</name>
    <dbReference type="NCBI Taxonomy" id="880057"/>
    <lineage>
        <taxon>Bacteria</taxon>
        <taxon>Pseudomonadati</taxon>
        <taxon>Pseudomonadota</taxon>
        <taxon>Gammaproteobacteria</taxon>
        <taxon>Alteromonadales</taxon>
        <taxon>Idiomarinaceae</taxon>
        <taxon>Aliidiomarina</taxon>
    </lineage>
</organism>
<dbReference type="RefSeq" id="WP_126804268.1">
    <property type="nucleotide sequence ID" value="NZ_PIPL01000003.1"/>
</dbReference>
<dbReference type="InterPro" id="IPR014182">
    <property type="entry name" value="ADH_Zn_typ-1"/>
</dbReference>
<dbReference type="Pfam" id="PF00107">
    <property type="entry name" value="ADH_zinc_N"/>
    <property type="match status" value="1"/>
</dbReference>
<dbReference type="InterPro" id="IPR036291">
    <property type="entry name" value="NAD(P)-bd_dom_sf"/>
</dbReference>
<protein>
    <recommendedName>
        <fullName evidence="3">Zinc-type alcohol dehydrogenase-like protein</fullName>
    </recommendedName>
</protein>
<reference evidence="5 6" key="1">
    <citation type="journal article" date="2011" name="Front. Microbiol.">
        <title>Genomic signatures of strain selection and enhancement in Bacillus atrophaeus var. globigii, a historical biowarfare simulant.</title>
        <authorList>
            <person name="Gibbons H.S."/>
            <person name="Broomall S.M."/>
            <person name="McNew L.A."/>
            <person name="Daligault H."/>
            <person name="Chapman C."/>
            <person name="Bruce D."/>
            <person name="Karavis M."/>
            <person name="Krepps M."/>
            <person name="McGregor P.A."/>
            <person name="Hong C."/>
            <person name="Park K.H."/>
            <person name="Akmal A."/>
            <person name="Feldman A."/>
            <person name="Lin J.S."/>
            <person name="Chang W.E."/>
            <person name="Higgs B.W."/>
            <person name="Demirev P."/>
            <person name="Lindquist J."/>
            <person name="Liem A."/>
            <person name="Fochler E."/>
            <person name="Read T.D."/>
            <person name="Tapia R."/>
            <person name="Johnson S."/>
            <person name="Bishop-Lilly K.A."/>
            <person name="Detter C."/>
            <person name="Han C."/>
            <person name="Sozhamannan S."/>
            <person name="Rosenzweig C.N."/>
            <person name="Skowronski E.W."/>
        </authorList>
    </citation>
    <scope>NUCLEOTIDE SEQUENCE [LARGE SCALE GENOMIC DNA]</scope>
    <source>
        <strain evidence="5 6">MLST1</strain>
    </source>
</reference>
<dbReference type="EMBL" id="PIPL01000003">
    <property type="protein sequence ID" value="RUO23848.1"/>
    <property type="molecule type" value="Genomic_DNA"/>
</dbReference>
<dbReference type="PANTHER" id="PTHR44154">
    <property type="entry name" value="QUINONE OXIDOREDUCTASE"/>
    <property type="match status" value="1"/>
</dbReference>
<keyword evidence="3" id="KW-0862">Zinc</keyword>
<dbReference type="AlphaFoldDB" id="A0A432W3D1"/>
<keyword evidence="6" id="KW-1185">Reference proteome</keyword>
<dbReference type="OrthoDB" id="9785812at2"/>
<comment type="caution">
    <text evidence="5">The sequence shown here is derived from an EMBL/GenBank/DDBJ whole genome shotgun (WGS) entry which is preliminary data.</text>
</comment>
<dbReference type="GO" id="GO:0008270">
    <property type="term" value="F:zinc ion binding"/>
    <property type="evidence" value="ECO:0007669"/>
    <property type="project" value="InterPro"/>
</dbReference>
<evidence type="ECO:0000256" key="1">
    <source>
        <dbReference type="ARBA" id="ARBA00010371"/>
    </source>
</evidence>
<dbReference type="CDD" id="cd08252">
    <property type="entry name" value="AL_MDR"/>
    <property type="match status" value="1"/>
</dbReference>
<dbReference type="SUPFAM" id="SSF51735">
    <property type="entry name" value="NAD(P)-binding Rossmann-fold domains"/>
    <property type="match status" value="1"/>
</dbReference>
<proteinExistence type="inferred from homology"/>
<keyword evidence="3" id="KW-0560">Oxidoreductase</keyword>
<gene>
    <name evidence="5" type="ORF">CWE09_11895</name>
</gene>
<evidence type="ECO:0000313" key="5">
    <source>
        <dbReference type="EMBL" id="RUO23848.1"/>
    </source>
</evidence>
<name>A0A432W3D1_9GAMM</name>
<sequence length="330" mass="35750">MRAVLASKGELKDITTDKPTPGEHDLLVQVKAVSVNPVDTKVRERAKVSGDDKILGWDAVGEVVAVGSKVTLFSKGDRVWYAGDVTRPGSNAEFQCVDERIAAKAPANLSDTQAAAMPLTAITAWELLFERLQIPRDDTSKDRVLLIVGAAGGVGSMLVQLARKLTKATVIGTASREASQTWIEELGAHYVLDHSMPLSAELAGVGVKDVTDVASLTHTDEHFNELVRMLRPQGRLALIDDPEQALDISGMKQKSLSLHWEFMFTRPMFKTSDIAEQHKLLSELSDLVDSGVINSTLGESMGTINAVNLDKAHQRLKTQSTIGKLVLSGF</sequence>
<dbReference type="InterPro" id="IPR013149">
    <property type="entry name" value="ADH-like_C"/>
</dbReference>
<dbReference type="InterPro" id="IPR013154">
    <property type="entry name" value="ADH-like_N"/>
</dbReference>
<evidence type="ECO:0000259" key="4">
    <source>
        <dbReference type="SMART" id="SM00829"/>
    </source>
</evidence>
<keyword evidence="2" id="KW-0521">NADP</keyword>
<keyword evidence="3" id="KW-0479">Metal-binding</keyword>
<dbReference type="SUPFAM" id="SSF50129">
    <property type="entry name" value="GroES-like"/>
    <property type="match status" value="1"/>
</dbReference>
<dbReference type="InterPro" id="IPR011032">
    <property type="entry name" value="GroES-like_sf"/>
</dbReference>
<accession>A0A432W3D1</accession>
<dbReference type="Pfam" id="PF08240">
    <property type="entry name" value="ADH_N"/>
    <property type="match status" value="1"/>
</dbReference>